<keyword evidence="2" id="KW-1185">Reference proteome</keyword>
<sequence length="96" mass="11108">MRLNTDDKSAPNANETHNFVCVHESLCNEAFIQNDVIWNDVGTGAKQDLTLWKVGFNDSQIDAKTFYGTNVRDFNKFNNRQPKIYAIKKDKRIKIE</sequence>
<reference evidence="1 2" key="1">
    <citation type="submission" date="2016-10" db="EMBL/GenBank/DDBJ databases">
        <title>Silvanigrella aquatica sp. nov., isolated from a freshwater lake located in the Black Forest, Germany, description of Silvanigrellaceae fam. nov., Silvanigrellales ord. nov., reclassification of the order Bdellovibrionales in the class Oligoflexia, reclassification of the families Bacteriovoracaceae and Halobacteriovoraceae in the new order Bacteriovoracales ord. nov., and reclassification of the family Pseudobacteriovoracaceae in the order Oligoflexiales.</title>
        <authorList>
            <person name="Hahn M.W."/>
            <person name="Schmidt J."/>
            <person name="Koll U."/>
            <person name="Rohde M."/>
            <person name="Verbag S."/>
            <person name="Pitt A."/>
            <person name="Nakai R."/>
            <person name="Naganuma T."/>
            <person name="Lang E."/>
        </authorList>
    </citation>
    <scope>NUCLEOTIDE SEQUENCE [LARGE SCALE GENOMIC DNA]</scope>
    <source>
        <strain evidence="1 2">MWH-Nonnen-W8red</strain>
    </source>
</reference>
<dbReference type="KEGG" id="saqi:AXG55_11235"/>
<dbReference type="AlphaFoldDB" id="A0A1L4D2L9"/>
<accession>A0A1L4D2L9</accession>
<evidence type="ECO:0000313" key="2">
    <source>
        <dbReference type="Proteomes" id="UP000184731"/>
    </source>
</evidence>
<gene>
    <name evidence="1" type="ORF">AXG55_11235</name>
</gene>
<evidence type="ECO:0000313" key="1">
    <source>
        <dbReference type="EMBL" id="APJ04450.1"/>
    </source>
</evidence>
<protein>
    <submittedName>
        <fullName evidence="1">Uncharacterized protein</fullName>
    </submittedName>
</protein>
<dbReference type="EMBL" id="CP017834">
    <property type="protein sequence ID" value="APJ04450.1"/>
    <property type="molecule type" value="Genomic_DNA"/>
</dbReference>
<dbReference type="STRING" id="1915309.AXG55_11235"/>
<name>A0A1L4D2L9_9BACT</name>
<dbReference type="Proteomes" id="UP000184731">
    <property type="component" value="Chromosome"/>
</dbReference>
<organism evidence="1 2">
    <name type="scientific">Silvanigrella aquatica</name>
    <dbReference type="NCBI Taxonomy" id="1915309"/>
    <lineage>
        <taxon>Bacteria</taxon>
        <taxon>Pseudomonadati</taxon>
        <taxon>Bdellovibrionota</taxon>
        <taxon>Oligoflexia</taxon>
        <taxon>Silvanigrellales</taxon>
        <taxon>Silvanigrellaceae</taxon>
        <taxon>Silvanigrella</taxon>
    </lineage>
</organism>
<proteinExistence type="predicted"/>